<evidence type="ECO:0000313" key="1">
    <source>
        <dbReference type="EMBL" id="MWV44590.1"/>
    </source>
</evidence>
<sequence>MRAALKQAIADIIPPLKDRLYDVQPPLEGAEEPYGVIALGEEIWKSAWAGYRQVIRLKLFAGDAGLDQADTWAEKLLNGLHHKRVKNADDSFFTLSYLGSREAERLEPSTGKACRTLRFGVHIPVPGAGDASSEADEWLQALTDWTGSLLGMPWTVYHTAWPSGPEDSAVMWRMTGCETKMAGASLYEVRKVYVGHISGPDTSSEQLAAVSLIEGLGSEVQLPIDASQRKYMSVAEVSADMQADAFLDGQLRLTLVQRRMRPAEEAALIRRVDIHPILK</sequence>
<evidence type="ECO:0000313" key="2">
    <source>
        <dbReference type="Proteomes" id="UP000460318"/>
    </source>
</evidence>
<dbReference type="AlphaFoldDB" id="A0A7X3IJ11"/>
<gene>
    <name evidence="1" type="ORF">GRF59_13225</name>
</gene>
<dbReference type="RefSeq" id="WP_160498277.1">
    <property type="nucleotide sequence ID" value="NZ_WUBI01000001.1"/>
</dbReference>
<organism evidence="1 2">
    <name type="scientific">Paenibacillus dendrobii</name>
    <dbReference type="NCBI Taxonomy" id="2691084"/>
    <lineage>
        <taxon>Bacteria</taxon>
        <taxon>Bacillati</taxon>
        <taxon>Bacillota</taxon>
        <taxon>Bacilli</taxon>
        <taxon>Bacillales</taxon>
        <taxon>Paenibacillaceae</taxon>
        <taxon>Paenibacillus</taxon>
    </lineage>
</organism>
<comment type="caution">
    <text evidence="1">The sequence shown here is derived from an EMBL/GenBank/DDBJ whole genome shotgun (WGS) entry which is preliminary data.</text>
</comment>
<proteinExistence type="predicted"/>
<accession>A0A7X3IJ11</accession>
<keyword evidence="2" id="KW-1185">Reference proteome</keyword>
<dbReference type="EMBL" id="WUBI01000001">
    <property type="protein sequence ID" value="MWV44590.1"/>
    <property type="molecule type" value="Genomic_DNA"/>
</dbReference>
<protein>
    <submittedName>
        <fullName evidence="1">Uncharacterized protein</fullName>
    </submittedName>
</protein>
<dbReference type="Proteomes" id="UP000460318">
    <property type="component" value="Unassembled WGS sequence"/>
</dbReference>
<reference evidence="1 2" key="1">
    <citation type="submission" date="2019-12" db="EMBL/GenBank/DDBJ databases">
        <title>Paenibacillus sp. nov., an endophytic bacterium isolated from the stem of Dendrobium.</title>
        <authorList>
            <person name="Zhao R."/>
        </authorList>
    </citation>
    <scope>NUCLEOTIDE SEQUENCE [LARGE SCALE GENOMIC DNA]</scope>
    <source>
        <strain evidence="1 2">HJL G12</strain>
    </source>
</reference>
<name>A0A7X3IJ11_9BACL</name>